<comment type="catalytic activity">
    <reaction evidence="5 6">
        <text>adenine + H2O + H(+) = hypoxanthine + NH4(+)</text>
        <dbReference type="Rhea" id="RHEA:23688"/>
        <dbReference type="ChEBI" id="CHEBI:15377"/>
        <dbReference type="ChEBI" id="CHEBI:15378"/>
        <dbReference type="ChEBI" id="CHEBI:16708"/>
        <dbReference type="ChEBI" id="CHEBI:17368"/>
        <dbReference type="ChEBI" id="CHEBI:28938"/>
        <dbReference type="EC" id="3.5.4.2"/>
    </reaction>
</comment>
<gene>
    <name evidence="6" type="primary">ade</name>
    <name evidence="9" type="ORF">DA01_04030</name>
</gene>
<keyword evidence="4 6" id="KW-0464">Manganese</keyword>
<dbReference type="OrthoDB" id="9775607at2"/>
<dbReference type="AlphaFoldDB" id="A0A0V8LXX3"/>
<dbReference type="GO" id="GO:0000034">
    <property type="term" value="F:adenine deaminase activity"/>
    <property type="evidence" value="ECO:0007669"/>
    <property type="project" value="UniProtKB-UniRule"/>
</dbReference>
<dbReference type="RefSeq" id="WP_058292809.1">
    <property type="nucleotide sequence ID" value="NZ_JGYD01000026.1"/>
</dbReference>
<dbReference type="PANTHER" id="PTHR11113">
    <property type="entry name" value="N-ACETYLGLUCOSAMINE-6-PHOSPHATE DEACETYLASE"/>
    <property type="match status" value="1"/>
</dbReference>
<protein>
    <recommendedName>
        <fullName evidence="2 6">Adenine deaminase</fullName>
        <shortName evidence="6">Adenase</shortName>
        <shortName evidence="6">Adenine aminase</shortName>
        <ecNumber evidence="2 6">3.5.4.2</ecNumber>
    </recommendedName>
</protein>
<feature type="domain" description="Adenine deaminase C-terminal" evidence="8">
    <location>
        <begin position="397"/>
        <end position="565"/>
    </location>
</feature>
<dbReference type="InterPro" id="IPR006680">
    <property type="entry name" value="Amidohydro-rel"/>
</dbReference>
<reference evidence="9 10" key="1">
    <citation type="journal article" date="2015" name="Sci. Rep.">
        <title>A comparative genomics and reductive dehalogenase gene transcription study of two chloroethene-respiring bacteria, Dehalococcoides mccartyi strains MB and 11a.</title>
        <authorList>
            <person name="Low A."/>
            <person name="Shen Z."/>
            <person name="Cheng D."/>
            <person name="Rogers M.J."/>
            <person name="Lee P.K."/>
            <person name="He J."/>
        </authorList>
    </citation>
    <scope>NUCLEOTIDE SEQUENCE [LARGE SCALE GENOMIC DNA]</scope>
    <source>
        <strain evidence="9 10">MB</strain>
    </source>
</reference>
<dbReference type="EMBL" id="JGYD01000026">
    <property type="protein sequence ID" value="KSV16406.1"/>
    <property type="molecule type" value="Genomic_DNA"/>
</dbReference>
<evidence type="ECO:0000259" key="7">
    <source>
        <dbReference type="Pfam" id="PF01979"/>
    </source>
</evidence>
<evidence type="ECO:0000256" key="2">
    <source>
        <dbReference type="ARBA" id="ARBA00012782"/>
    </source>
</evidence>
<name>A0A0V8LXX3_9CHLR</name>
<dbReference type="InterPro" id="IPR011059">
    <property type="entry name" value="Metal-dep_hydrolase_composite"/>
</dbReference>
<dbReference type="SUPFAM" id="SSF51338">
    <property type="entry name" value="Composite domain of metallo-dependent hydrolases"/>
    <property type="match status" value="1"/>
</dbReference>
<evidence type="ECO:0000259" key="8">
    <source>
        <dbReference type="Pfam" id="PF13382"/>
    </source>
</evidence>
<sequence>MQTNLSQLIKVARGEAKADLVLLNARVVNVFNAEIEPANVAIFGGQIAGVGDYTLGNRVIDLKGAYLLPGLINGHTHVESSMLDISQYARAVIAHGTSALITDLHEISNVCGKEGIDYVLSASADLPLNIFLQVPSCVPATHLETAGAEINSKDVTELLSLPNVTGLGEMMNFPGVLFAVPSVLDKIKAASGKVLDGHAPGLSGKDLNAYIAAGIHSDHECIHRDEAKEKLARGMYIMIREGSSEKNLTELLPLVTDKTYKRCIFVVDDRSCADLQRDGDIDAVVRKAIKLGLDPVRAIQLASINTAEYFCLNGYGAIAPGYLANMIVCQDLNQLDIDMVFHKGELVAEKGQALFKPQSHVPKSLLSSMHIKPFDIKDLALKGSSTQMPVIEVIPGQIVTRRLNLKIPAENGVITPDIEQDLLKIVVLERHCQSGNIGRGLIKGFGIKKGAIASSVAHDSHNVVAVGTNDADIYAAVKELERINGGIALVVDGKISASVPLPVAGLLSTQPLEKVVDALEEINKQAAGLGCKLSTPFATLSFMALPVIPELRLTDLGLVDVNAFKLIPQET</sequence>
<dbReference type="Pfam" id="PF13382">
    <property type="entry name" value="Adenine_deam_C"/>
    <property type="match status" value="1"/>
</dbReference>
<dbReference type="PANTHER" id="PTHR11113:SF2">
    <property type="entry name" value="ADENINE DEAMINASE"/>
    <property type="match status" value="1"/>
</dbReference>
<evidence type="ECO:0000313" key="9">
    <source>
        <dbReference type="EMBL" id="KSV16406.1"/>
    </source>
</evidence>
<dbReference type="Gene3D" id="2.30.40.10">
    <property type="entry name" value="Urease, subunit C, domain 1"/>
    <property type="match status" value="1"/>
</dbReference>
<dbReference type="Pfam" id="PF01979">
    <property type="entry name" value="Amidohydro_1"/>
    <property type="match status" value="1"/>
</dbReference>
<feature type="domain" description="Amidohydrolase-related" evidence="7">
    <location>
        <begin position="66"/>
        <end position="347"/>
    </location>
</feature>
<evidence type="ECO:0000256" key="1">
    <source>
        <dbReference type="ARBA" id="ARBA00006773"/>
    </source>
</evidence>
<accession>A0A0V8LXX3</accession>
<proteinExistence type="inferred from homology"/>
<keyword evidence="3 6" id="KW-0378">Hydrolase</keyword>
<dbReference type="GO" id="GO:0006146">
    <property type="term" value="P:adenine catabolic process"/>
    <property type="evidence" value="ECO:0007669"/>
    <property type="project" value="InterPro"/>
</dbReference>
<comment type="cofactor">
    <cofactor evidence="6">
        <name>Mn(2+)</name>
        <dbReference type="ChEBI" id="CHEBI:29035"/>
    </cofactor>
</comment>
<evidence type="ECO:0000256" key="4">
    <source>
        <dbReference type="ARBA" id="ARBA00023211"/>
    </source>
</evidence>
<dbReference type="Gene3D" id="3.20.20.140">
    <property type="entry name" value="Metal-dependent hydrolases"/>
    <property type="match status" value="1"/>
</dbReference>
<dbReference type="NCBIfam" id="TIGR01178">
    <property type="entry name" value="ade"/>
    <property type="match status" value="1"/>
</dbReference>
<dbReference type="SUPFAM" id="SSF51556">
    <property type="entry name" value="Metallo-dependent hydrolases"/>
    <property type="match status" value="1"/>
</dbReference>
<comment type="caution">
    <text evidence="9">The sequence shown here is derived from an EMBL/GenBank/DDBJ whole genome shotgun (WGS) entry which is preliminary data.</text>
</comment>
<dbReference type="InterPro" id="IPR032466">
    <property type="entry name" value="Metal_Hydrolase"/>
</dbReference>
<dbReference type="PATRIC" id="fig|61435.5.peg.804"/>
<dbReference type="Proteomes" id="UP000053577">
    <property type="component" value="Unassembled WGS sequence"/>
</dbReference>
<evidence type="ECO:0000313" key="10">
    <source>
        <dbReference type="Proteomes" id="UP000053577"/>
    </source>
</evidence>
<dbReference type="HAMAP" id="MF_01518">
    <property type="entry name" value="Adenine_deamin"/>
    <property type="match status" value="1"/>
</dbReference>
<dbReference type="InterPro" id="IPR026912">
    <property type="entry name" value="Adenine_deam_C"/>
</dbReference>
<evidence type="ECO:0000256" key="6">
    <source>
        <dbReference type="HAMAP-Rule" id="MF_01518"/>
    </source>
</evidence>
<evidence type="ECO:0000256" key="3">
    <source>
        <dbReference type="ARBA" id="ARBA00022801"/>
    </source>
</evidence>
<dbReference type="EC" id="3.5.4.2" evidence="2 6"/>
<evidence type="ECO:0000256" key="5">
    <source>
        <dbReference type="ARBA" id="ARBA00047720"/>
    </source>
</evidence>
<comment type="similarity">
    <text evidence="1 6">Belongs to the metallo-dependent hydrolases superfamily. Adenine deaminase family.</text>
</comment>
<dbReference type="InterPro" id="IPR006679">
    <property type="entry name" value="Adenine_deam"/>
</dbReference>
<dbReference type="CDD" id="cd01295">
    <property type="entry name" value="AdeC"/>
    <property type="match status" value="1"/>
</dbReference>
<organism evidence="9 10">
    <name type="scientific">Dehalococcoides mccartyi</name>
    <dbReference type="NCBI Taxonomy" id="61435"/>
    <lineage>
        <taxon>Bacteria</taxon>
        <taxon>Bacillati</taxon>
        <taxon>Chloroflexota</taxon>
        <taxon>Dehalococcoidia</taxon>
        <taxon>Dehalococcoidales</taxon>
        <taxon>Dehalococcoidaceae</taxon>
        <taxon>Dehalococcoides</taxon>
    </lineage>
</organism>